<dbReference type="Proteomes" id="UP000537204">
    <property type="component" value="Unassembled WGS sequence"/>
</dbReference>
<dbReference type="PANTHER" id="PTHR30606:SF10">
    <property type="entry name" value="PHOSPHATIDYLINOSITOL MANNOSIDE ACYLTRANSFERASE"/>
    <property type="match status" value="1"/>
</dbReference>
<sequence>MLNKAFSYIGIFFIYAISLLPLSVLYIFSNIVYVILYYLIKYRRNVVRTNLTKAFPEKEEKEIGKIEKKYYKYLSGLIFEIIKMSTISEQDMRKRFTFKNADIINSYFERGESILACSGHYGNWEWTSVYIGLALNCDCYAIYKPLSNKEFGNWFYRIRTRFVNKMIPMRQTLRAITESKGTPTVFLFGNDQAPPKNESHFWTTFLNQHTSIQQGIEKIAIKTNRPIFYAKINCPKRGYYTVEFIPVCLNPAETPINEITQKHTRLLEELIEEEPAYWLWSHRRWKHQPTQ</sequence>
<accession>A0A7W8ZPZ0</accession>
<evidence type="ECO:0000313" key="8">
    <source>
        <dbReference type="EMBL" id="MBB5638056.1"/>
    </source>
</evidence>
<evidence type="ECO:0000256" key="3">
    <source>
        <dbReference type="ARBA" id="ARBA00022519"/>
    </source>
</evidence>
<evidence type="ECO:0000256" key="5">
    <source>
        <dbReference type="ARBA" id="ARBA00023136"/>
    </source>
</evidence>
<keyword evidence="6 8" id="KW-0012">Acyltransferase</keyword>
<evidence type="ECO:0000256" key="6">
    <source>
        <dbReference type="ARBA" id="ARBA00023315"/>
    </source>
</evidence>
<evidence type="ECO:0000256" key="7">
    <source>
        <dbReference type="SAM" id="Phobius"/>
    </source>
</evidence>
<dbReference type="EMBL" id="JACHCE010000007">
    <property type="protein sequence ID" value="MBB5638056.1"/>
    <property type="molecule type" value="Genomic_DNA"/>
</dbReference>
<dbReference type="Pfam" id="PF03279">
    <property type="entry name" value="Lip_A_acyltrans"/>
    <property type="match status" value="1"/>
</dbReference>
<evidence type="ECO:0000256" key="2">
    <source>
        <dbReference type="ARBA" id="ARBA00022475"/>
    </source>
</evidence>
<proteinExistence type="predicted"/>
<evidence type="ECO:0000313" key="9">
    <source>
        <dbReference type="Proteomes" id="UP000537204"/>
    </source>
</evidence>
<feature type="transmembrane region" description="Helical" evidence="7">
    <location>
        <begin position="6"/>
        <end position="39"/>
    </location>
</feature>
<keyword evidence="7" id="KW-0812">Transmembrane</keyword>
<keyword evidence="3" id="KW-0997">Cell inner membrane</keyword>
<protein>
    <submittedName>
        <fullName evidence="8">KDO2-lipid IV(A) lauroyltransferase</fullName>
        <ecNumber evidence="8">2.3.1.241</ecNumber>
    </submittedName>
</protein>
<reference evidence="8 9" key="1">
    <citation type="submission" date="2020-08" db="EMBL/GenBank/DDBJ databases">
        <title>Genomic Encyclopedia of Type Strains, Phase IV (KMG-V): Genome sequencing to study the core and pangenomes of soil and plant-associated prokaryotes.</title>
        <authorList>
            <person name="Whitman W."/>
        </authorList>
    </citation>
    <scope>NUCLEOTIDE SEQUENCE [LARGE SCALE GENOMIC DNA]</scope>
    <source>
        <strain evidence="8 9">S3M1</strain>
    </source>
</reference>
<dbReference type="InterPro" id="IPR004960">
    <property type="entry name" value="LipA_acyltrans"/>
</dbReference>
<dbReference type="RefSeq" id="WP_183883904.1">
    <property type="nucleotide sequence ID" value="NZ_JACHCE010000007.1"/>
</dbReference>
<dbReference type="EC" id="2.3.1.241" evidence="8"/>
<comment type="subcellular location">
    <subcellularLocation>
        <location evidence="1">Cell inner membrane</location>
    </subcellularLocation>
</comment>
<dbReference type="GO" id="GO:0005886">
    <property type="term" value="C:plasma membrane"/>
    <property type="evidence" value="ECO:0007669"/>
    <property type="project" value="UniProtKB-SubCell"/>
</dbReference>
<keyword evidence="4 8" id="KW-0808">Transferase</keyword>
<dbReference type="GO" id="GO:0009247">
    <property type="term" value="P:glycolipid biosynthetic process"/>
    <property type="evidence" value="ECO:0007669"/>
    <property type="project" value="UniProtKB-ARBA"/>
</dbReference>
<gene>
    <name evidence="8" type="ORF">HDE68_003982</name>
</gene>
<evidence type="ECO:0000256" key="1">
    <source>
        <dbReference type="ARBA" id="ARBA00004533"/>
    </source>
</evidence>
<dbReference type="AlphaFoldDB" id="A0A7W8ZPZ0"/>
<name>A0A7W8ZPZ0_9SPHI</name>
<evidence type="ECO:0000256" key="4">
    <source>
        <dbReference type="ARBA" id="ARBA00022679"/>
    </source>
</evidence>
<dbReference type="GO" id="GO:0008913">
    <property type="term" value="F:Kdo2-lipid IVA acyltransferase activity"/>
    <property type="evidence" value="ECO:0007669"/>
    <property type="project" value="UniProtKB-EC"/>
</dbReference>
<keyword evidence="2" id="KW-1003">Cell membrane</keyword>
<keyword evidence="5 7" id="KW-0472">Membrane</keyword>
<keyword evidence="7" id="KW-1133">Transmembrane helix</keyword>
<organism evidence="8 9">
    <name type="scientific">Pedobacter cryoconitis</name>
    <dbReference type="NCBI Taxonomy" id="188932"/>
    <lineage>
        <taxon>Bacteria</taxon>
        <taxon>Pseudomonadati</taxon>
        <taxon>Bacteroidota</taxon>
        <taxon>Sphingobacteriia</taxon>
        <taxon>Sphingobacteriales</taxon>
        <taxon>Sphingobacteriaceae</taxon>
        <taxon>Pedobacter</taxon>
    </lineage>
</organism>
<comment type="caution">
    <text evidence="8">The sequence shown here is derived from an EMBL/GenBank/DDBJ whole genome shotgun (WGS) entry which is preliminary data.</text>
</comment>
<dbReference type="CDD" id="cd07984">
    <property type="entry name" value="LPLAT_LABLAT-like"/>
    <property type="match status" value="1"/>
</dbReference>
<dbReference type="PANTHER" id="PTHR30606">
    <property type="entry name" value="LIPID A BIOSYNTHESIS LAUROYL ACYLTRANSFERASE"/>
    <property type="match status" value="1"/>
</dbReference>